<accession>A0ABP0CKK1</accession>
<evidence type="ECO:0000313" key="2">
    <source>
        <dbReference type="EMBL" id="CAK7232617.1"/>
    </source>
</evidence>
<feature type="signal peptide" evidence="1">
    <location>
        <begin position="1"/>
        <end position="20"/>
    </location>
</feature>
<protein>
    <submittedName>
        <fullName evidence="2">Uncharacterized protein</fullName>
    </submittedName>
</protein>
<reference evidence="2 3" key="1">
    <citation type="submission" date="2024-01" db="EMBL/GenBank/DDBJ databases">
        <authorList>
            <person name="Allen C."/>
            <person name="Tagirdzhanova G."/>
        </authorList>
    </citation>
    <scope>NUCLEOTIDE SEQUENCE [LARGE SCALE GENOMIC DNA]</scope>
</reference>
<sequence length="114" mass="11984">MYFSTAAIAATLAFAQTGLAAPATEKVSRNDPHELDFRTFGASGCSAENQGVYTLELSSSGVCSQFVDPIGSLLVGDNLCTLTIYSDAECSENPVVAPTGVCQNGQWLSYKMTC</sequence>
<comment type="caution">
    <text evidence="2">The sequence shown here is derived from an EMBL/GenBank/DDBJ whole genome shotgun (WGS) entry which is preliminary data.</text>
</comment>
<evidence type="ECO:0000256" key="1">
    <source>
        <dbReference type="SAM" id="SignalP"/>
    </source>
</evidence>
<organism evidence="2 3">
    <name type="scientific">Sporothrix eucalyptigena</name>
    <dbReference type="NCBI Taxonomy" id="1812306"/>
    <lineage>
        <taxon>Eukaryota</taxon>
        <taxon>Fungi</taxon>
        <taxon>Dikarya</taxon>
        <taxon>Ascomycota</taxon>
        <taxon>Pezizomycotina</taxon>
        <taxon>Sordariomycetes</taxon>
        <taxon>Sordariomycetidae</taxon>
        <taxon>Ophiostomatales</taxon>
        <taxon>Ophiostomataceae</taxon>
        <taxon>Sporothrix</taxon>
    </lineage>
</organism>
<dbReference type="Proteomes" id="UP001642482">
    <property type="component" value="Unassembled WGS sequence"/>
</dbReference>
<feature type="chain" id="PRO_5046846676" evidence="1">
    <location>
        <begin position="21"/>
        <end position="114"/>
    </location>
</feature>
<gene>
    <name evidence="2" type="ORF">SEUCBS140593_008321</name>
</gene>
<dbReference type="EMBL" id="CAWUHD010000113">
    <property type="protein sequence ID" value="CAK7232617.1"/>
    <property type="molecule type" value="Genomic_DNA"/>
</dbReference>
<name>A0ABP0CKK1_9PEZI</name>
<keyword evidence="3" id="KW-1185">Reference proteome</keyword>
<evidence type="ECO:0000313" key="3">
    <source>
        <dbReference type="Proteomes" id="UP001642482"/>
    </source>
</evidence>
<proteinExistence type="predicted"/>
<keyword evidence="1" id="KW-0732">Signal</keyword>